<feature type="transmembrane region" description="Helical" evidence="5">
    <location>
        <begin position="66"/>
        <end position="85"/>
    </location>
</feature>
<proteinExistence type="predicted"/>
<feature type="transmembrane region" description="Helical" evidence="5">
    <location>
        <begin position="400"/>
        <end position="418"/>
    </location>
</feature>
<evidence type="ECO:0000256" key="1">
    <source>
        <dbReference type="ARBA" id="ARBA00004141"/>
    </source>
</evidence>
<comment type="subcellular location">
    <subcellularLocation>
        <location evidence="1">Membrane</location>
        <topology evidence="1">Multi-pass membrane protein</topology>
    </subcellularLocation>
</comment>
<evidence type="ECO:0000313" key="7">
    <source>
        <dbReference type="Proteomes" id="UP001247307"/>
    </source>
</evidence>
<feature type="transmembrane region" description="Helical" evidence="5">
    <location>
        <begin position="92"/>
        <end position="109"/>
    </location>
</feature>
<comment type="caution">
    <text evidence="6">The sequence shown here is derived from an EMBL/GenBank/DDBJ whole genome shotgun (WGS) entry which is preliminary data.</text>
</comment>
<dbReference type="EMBL" id="JAVDUI010000001">
    <property type="protein sequence ID" value="MDR6891756.1"/>
    <property type="molecule type" value="Genomic_DNA"/>
</dbReference>
<dbReference type="InterPro" id="IPR051679">
    <property type="entry name" value="DASS-Related_Transporters"/>
</dbReference>
<name>A0AAE4C4X0_9MICC</name>
<sequence>MTTRYRTAALPPAAASPHPASLASKLAGVVLSRKEAGVGLRRLLAAAVTAAAAVWLLIAGHSPGGLSADASVTLAVFLGAVYCWIFTKIDDTFVALGAAAALILTQQMPTEMLFAALGSDLIWLLIAAFVISFGITSSGLTHRAAILLFSNIRSSRLLFHLVTLALVATAFAVPATSGRAALALPIFLALASALTSSEAPSSLAKGLSLLFPTVILLSAVGSFLGAGAHLITSQILEASVGQGFDFARWLILALPLALVSSHAAAELVYRLFIPASDRKAPLALTLEALTEDAPAEVTGPLTTEQSRSLTLLAGAVVLWCTESLHGIHPAVIALLGALLASSPKYGTVRLGDGIKKVPWSLILFMAATLALGQALVDSGAAGALAAGLLSLGKPSGPEGAFLFVLIVIVASSVAHLVIQSRSARSAVLVPIVIAVAPSTGVDPVAAAFISTAAAGFCHTLTSSAKPVAMFSRVEDTEVFSSKDLLRLSAWLMPLHILLILLFSLLVWPALGMPVFADRPS</sequence>
<reference evidence="6" key="1">
    <citation type="submission" date="2023-07" db="EMBL/GenBank/DDBJ databases">
        <title>Sequencing the genomes of 1000 actinobacteria strains.</title>
        <authorList>
            <person name="Klenk H.-P."/>
        </authorList>
    </citation>
    <scope>NUCLEOTIDE SEQUENCE</scope>
    <source>
        <strain evidence="6">DSM 13988</strain>
    </source>
</reference>
<organism evidence="6 7">
    <name type="scientific">Falsarthrobacter nasiphocae</name>
    <dbReference type="NCBI Taxonomy" id="189863"/>
    <lineage>
        <taxon>Bacteria</taxon>
        <taxon>Bacillati</taxon>
        <taxon>Actinomycetota</taxon>
        <taxon>Actinomycetes</taxon>
        <taxon>Micrococcales</taxon>
        <taxon>Micrococcaceae</taxon>
        <taxon>Falsarthrobacter</taxon>
    </lineage>
</organism>
<protein>
    <submittedName>
        <fullName evidence="6">Anion transporter</fullName>
    </submittedName>
</protein>
<dbReference type="GO" id="GO:0005886">
    <property type="term" value="C:plasma membrane"/>
    <property type="evidence" value="ECO:0007669"/>
    <property type="project" value="TreeGrafter"/>
</dbReference>
<feature type="transmembrane region" description="Helical" evidence="5">
    <location>
        <begin position="157"/>
        <end position="174"/>
    </location>
</feature>
<keyword evidence="7" id="KW-1185">Reference proteome</keyword>
<dbReference type="Pfam" id="PF00939">
    <property type="entry name" value="Na_sulph_symp"/>
    <property type="match status" value="1"/>
</dbReference>
<dbReference type="PANTHER" id="PTHR43652">
    <property type="entry name" value="BASIC AMINO ACID ANTIPORTER YFCC-RELATED"/>
    <property type="match status" value="1"/>
</dbReference>
<keyword evidence="4 5" id="KW-0472">Membrane</keyword>
<feature type="transmembrane region" description="Helical" evidence="5">
    <location>
        <begin position="359"/>
        <end position="388"/>
    </location>
</feature>
<dbReference type="RefSeq" id="WP_309849890.1">
    <property type="nucleotide sequence ID" value="NZ_BAAAIU010000045.1"/>
</dbReference>
<dbReference type="GO" id="GO:0022857">
    <property type="term" value="F:transmembrane transporter activity"/>
    <property type="evidence" value="ECO:0007669"/>
    <property type="project" value="InterPro"/>
</dbReference>
<accession>A0AAE4C4X0</accession>
<dbReference type="Proteomes" id="UP001247307">
    <property type="component" value="Unassembled WGS sequence"/>
</dbReference>
<evidence type="ECO:0000256" key="3">
    <source>
        <dbReference type="ARBA" id="ARBA00022989"/>
    </source>
</evidence>
<feature type="transmembrane region" description="Helical" evidence="5">
    <location>
        <begin position="489"/>
        <end position="510"/>
    </location>
</feature>
<evidence type="ECO:0000256" key="2">
    <source>
        <dbReference type="ARBA" id="ARBA00022692"/>
    </source>
</evidence>
<evidence type="ECO:0000256" key="5">
    <source>
        <dbReference type="SAM" id="Phobius"/>
    </source>
</evidence>
<feature type="transmembrane region" description="Helical" evidence="5">
    <location>
        <begin position="209"/>
        <end position="231"/>
    </location>
</feature>
<evidence type="ECO:0000313" key="6">
    <source>
        <dbReference type="EMBL" id="MDR6891756.1"/>
    </source>
</evidence>
<feature type="transmembrane region" description="Helical" evidence="5">
    <location>
        <begin position="180"/>
        <end position="197"/>
    </location>
</feature>
<keyword evidence="3 5" id="KW-1133">Transmembrane helix</keyword>
<dbReference type="PANTHER" id="PTHR43652:SF2">
    <property type="entry name" value="BASIC AMINO ACID ANTIPORTER YFCC-RELATED"/>
    <property type="match status" value="1"/>
</dbReference>
<dbReference type="InterPro" id="IPR001898">
    <property type="entry name" value="SLC13A/DASS"/>
</dbReference>
<feature type="transmembrane region" description="Helical" evidence="5">
    <location>
        <begin position="43"/>
        <end position="60"/>
    </location>
</feature>
<evidence type="ECO:0000256" key="4">
    <source>
        <dbReference type="ARBA" id="ARBA00023136"/>
    </source>
</evidence>
<feature type="transmembrane region" description="Helical" evidence="5">
    <location>
        <begin position="121"/>
        <end position="145"/>
    </location>
</feature>
<gene>
    <name evidence="6" type="ORF">J2S35_000696</name>
</gene>
<dbReference type="AlphaFoldDB" id="A0AAE4C4X0"/>
<feature type="transmembrane region" description="Helical" evidence="5">
    <location>
        <begin position="246"/>
        <end position="269"/>
    </location>
</feature>
<keyword evidence="2 5" id="KW-0812">Transmembrane</keyword>